<dbReference type="PANTHER" id="PTHR33067:SF9">
    <property type="entry name" value="RNA-DIRECTED DNA POLYMERASE"/>
    <property type="match status" value="1"/>
</dbReference>
<dbReference type="PANTHER" id="PTHR33067">
    <property type="entry name" value="RNA-DIRECTED DNA POLYMERASE-RELATED"/>
    <property type="match status" value="1"/>
</dbReference>
<protein>
    <submittedName>
        <fullName evidence="1">Uncharacterized protein</fullName>
    </submittedName>
</protein>
<gene>
    <name evidence="1" type="ORF">CR513_01459</name>
</gene>
<accession>A0A371IF31</accession>
<evidence type="ECO:0000313" key="1">
    <source>
        <dbReference type="EMBL" id="RDY13594.1"/>
    </source>
</evidence>
<feature type="non-terminal residue" evidence="1">
    <location>
        <position position="1"/>
    </location>
</feature>
<dbReference type="AlphaFoldDB" id="A0A371IF31"/>
<dbReference type="Proteomes" id="UP000257109">
    <property type="component" value="Unassembled WGS sequence"/>
</dbReference>
<proteinExistence type="predicted"/>
<sequence length="260" mass="29650">MSNKKKLKGFEVVNLTDECFAVVLKMFPPKLKNPGCFTILCIMGNLYFEKALCDLCAIINLIPYSIFKKVGLTISHPLEIIDDVLLKMGEFIFPIDFAHDIFNGKILGNYPDMRKCCHGTLENIKPCKGPIKKRHEKYKQQHKFKVEYMSTNKKKGENITKIGIFSPKRGRKPKEVVIRKKVEIRVRSEKIAHMITTSTKIPSVTIDKKKRCETNVMISTSVIPNNNLISFCTKLSTSIYAQPTNSSNFLTTNQNLTNLE</sequence>
<reference evidence="1" key="1">
    <citation type="submission" date="2018-05" db="EMBL/GenBank/DDBJ databases">
        <title>Draft genome of Mucuna pruriens seed.</title>
        <authorList>
            <person name="Nnadi N.E."/>
            <person name="Vos R."/>
            <person name="Hasami M.H."/>
            <person name="Devisetty U.K."/>
            <person name="Aguiy J.C."/>
        </authorList>
    </citation>
    <scope>NUCLEOTIDE SEQUENCE [LARGE SCALE GENOMIC DNA]</scope>
    <source>
        <strain evidence="1">JCA_2017</strain>
    </source>
</reference>
<dbReference type="EMBL" id="QJKJ01000248">
    <property type="protein sequence ID" value="RDY13594.1"/>
    <property type="molecule type" value="Genomic_DNA"/>
</dbReference>
<dbReference type="OrthoDB" id="1460208at2759"/>
<evidence type="ECO:0000313" key="2">
    <source>
        <dbReference type="Proteomes" id="UP000257109"/>
    </source>
</evidence>
<name>A0A371IF31_MUCPR</name>
<organism evidence="1 2">
    <name type="scientific">Mucuna pruriens</name>
    <name type="common">Velvet bean</name>
    <name type="synonym">Dolichos pruriens</name>
    <dbReference type="NCBI Taxonomy" id="157652"/>
    <lineage>
        <taxon>Eukaryota</taxon>
        <taxon>Viridiplantae</taxon>
        <taxon>Streptophyta</taxon>
        <taxon>Embryophyta</taxon>
        <taxon>Tracheophyta</taxon>
        <taxon>Spermatophyta</taxon>
        <taxon>Magnoliopsida</taxon>
        <taxon>eudicotyledons</taxon>
        <taxon>Gunneridae</taxon>
        <taxon>Pentapetalae</taxon>
        <taxon>rosids</taxon>
        <taxon>fabids</taxon>
        <taxon>Fabales</taxon>
        <taxon>Fabaceae</taxon>
        <taxon>Papilionoideae</taxon>
        <taxon>50 kb inversion clade</taxon>
        <taxon>NPAAA clade</taxon>
        <taxon>indigoferoid/millettioid clade</taxon>
        <taxon>Phaseoleae</taxon>
        <taxon>Mucuna</taxon>
    </lineage>
</organism>
<comment type="caution">
    <text evidence="1">The sequence shown here is derived from an EMBL/GenBank/DDBJ whole genome shotgun (WGS) entry which is preliminary data.</text>
</comment>
<keyword evidence="2" id="KW-1185">Reference proteome</keyword>